<dbReference type="InterPro" id="IPR032675">
    <property type="entry name" value="LRR_dom_sf"/>
</dbReference>
<keyword evidence="1" id="KW-0433">Leucine-rich repeat</keyword>
<dbReference type="GO" id="GO:0006952">
    <property type="term" value="P:defense response"/>
    <property type="evidence" value="ECO:0007669"/>
    <property type="project" value="UniProtKB-KW"/>
</dbReference>
<keyword evidence="3" id="KW-0611">Plant defense</keyword>
<keyword evidence="2" id="KW-0677">Repeat</keyword>
<dbReference type="PANTHER" id="PTHR15140:SF33">
    <property type="entry name" value="LATE BLIGHT RESISTANCE PROTEIN HOMOLOG R1A-3 ISOFORM X1"/>
    <property type="match status" value="1"/>
</dbReference>
<proteinExistence type="predicted"/>
<dbReference type="InterPro" id="IPR042197">
    <property type="entry name" value="Apaf_helical"/>
</dbReference>
<gene>
    <name evidence="6" type="ORF">OLC1_LOCUS1970</name>
</gene>
<evidence type="ECO:0000313" key="6">
    <source>
        <dbReference type="EMBL" id="CAI9089667.1"/>
    </source>
</evidence>
<dbReference type="InterPro" id="IPR027417">
    <property type="entry name" value="P-loop_NTPase"/>
</dbReference>
<evidence type="ECO:0000259" key="4">
    <source>
        <dbReference type="Pfam" id="PF00931"/>
    </source>
</evidence>
<organism evidence="6 7">
    <name type="scientific">Oldenlandia corymbosa var. corymbosa</name>
    <dbReference type="NCBI Taxonomy" id="529605"/>
    <lineage>
        <taxon>Eukaryota</taxon>
        <taxon>Viridiplantae</taxon>
        <taxon>Streptophyta</taxon>
        <taxon>Embryophyta</taxon>
        <taxon>Tracheophyta</taxon>
        <taxon>Spermatophyta</taxon>
        <taxon>Magnoliopsida</taxon>
        <taxon>eudicotyledons</taxon>
        <taxon>Gunneridae</taxon>
        <taxon>Pentapetalae</taxon>
        <taxon>asterids</taxon>
        <taxon>lamiids</taxon>
        <taxon>Gentianales</taxon>
        <taxon>Rubiaceae</taxon>
        <taxon>Rubioideae</taxon>
        <taxon>Spermacoceae</taxon>
        <taxon>Hedyotis-Oldenlandia complex</taxon>
        <taxon>Oldenlandia</taxon>
    </lineage>
</organism>
<dbReference type="Pfam" id="PF23598">
    <property type="entry name" value="LRR_14"/>
    <property type="match status" value="1"/>
</dbReference>
<dbReference type="InterPro" id="IPR002182">
    <property type="entry name" value="NB-ARC"/>
</dbReference>
<accession>A0AAV1C4E9</accession>
<dbReference type="SUPFAM" id="SSF52540">
    <property type="entry name" value="P-loop containing nucleoside triphosphate hydrolases"/>
    <property type="match status" value="1"/>
</dbReference>
<evidence type="ECO:0000313" key="7">
    <source>
        <dbReference type="Proteomes" id="UP001161247"/>
    </source>
</evidence>
<dbReference type="SUPFAM" id="SSF52058">
    <property type="entry name" value="L domain-like"/>
    <property type="match status" value="1"/>
</dbReference>
<sequence length="531" mass="60399">MRPSSSSSLLRRTELDMDMVVAEEGGVWDSLRTAFPDDSNGSRIFLTSRHGDVALKIKPDSQLHHLRLLNDDESWELLQKSTFFGEGCHPELLKHGLPIAKYCKRLPLMILIVGGLLPNIEPDTWKEVEESLEKGTLFLIEQCRKSLELRIPQQTESECLADVARSYMMDLIQRNLVIVGQKGSRAKHIISVFTPGEEKNMQRTLLIDDHSRCRAEYWYNVFYRFWQSKLLRVLDLRTITVGDFFLIGVDLLLHLRYLALKIQAEGVTIPSSVANLSSLETFIVDAIHANFSPSPISTIWTMKRLKHLCLTSCAYQKSHDEDPDYSSNSKINLESLSTIQFSCVQEMNEVLRKFPKMCRLNCSFLNGDTEDCTTLALDVTSQLKSLSIFSGSKGGIQNLNFEFPQNLRKLTLSGFRLPWSKISAIDGLPHLEVLKLLKQAFSGEECEAKEGKFRTLRYLKMSDMDLARWIAPEYDSFPCLEIISNGKMPAIAGSPDQFSQCFNSSNDRGNWLRICRWRDRTNSGNADGYGK</sequence>
<dbReference type="Proteomes" id="UP001161247">
    <property type="component" value="Chromosome 1"/>
</dbReference>
<dbReference type="Pfam" id="PF00931">
    <property type="entry name" value="NB-ARC"/>
    <property type="match status" value="1"/>
</dbReference>
<evidence type="ECO:0000256" key="2">
    <source>
        <dbReference type="ARBA" id="ARBA00022737"/>
    </source>
</evidence>
<reference evidence="6" key="1">
    <citation type="submission" date="2023-03" db="EMBL/GenBank/DDBJ databases">
        <authorList>
            <person name="Julca I."/>
        </authorList>
    </citation>
    <scope>NUCLEOTIDE SEQUENCE</scope>
</reference>
<dbReference type="AlphaFoldDB" id="A0AAV1C4E9"/>
<protein>
    <submittedName>
        <fullName evidence="6">OLC1v1024285C1</fullName>
    </submittedName>
</protein>
<dbReference type="Gene3D" id="1.10.8.430">
    <property type="entry name" value="Helical domain of apoptotic protease-activating factors"/>
    <property type="match status" value="1"/>
</dbReference>
<dbReference type="GO" id="GO:0043531">
    <property type="term" value="F:ADP binding"/>
    <property type="evidence" value="ECO:0007669"/>
    <property type="project" value="InterPro"/>
</dbReference>
<feature type="domain" description="NB-ARC" evidence="4">
    <location>
        <begin position="17"/>
        <end position="83"/>
    </location>
</feature>
<evidence type="ECO:0000256" key="3">
    <source>
        <dbReference type="ARBA" id="ARBA00022821"/>
    </source>
</evidence>
<keyword evidence="7" id="KW-1185">Reference proteome</keyword>
<evidence type="ECO:0000259" key="5">
    <source>
        <dbReference type="Pfam" id="PF23598"/>
    </source>
</evidence>
<dbReference type="PANTHER" id="PTHR15140">
    <property type="entry name" value="TUBULIN-SPECIFIC CHAPERONE E"/>
    <property type="match status" value="1"/>
</dbReference>
<dbReference type="EMBL" id="OX459118">
    <property type="protein sequence ID" value="CAI9089667.1"/>
    <property type="molecule type" value="Genomic_DNA"/>
</dbReference>
<evidence type="ECO:0000256" key="1">
    <source>
        <dbReference type="ARBA" id="ARBA00022614"/>
    </source>
</evidence>
<name>A0AAV1C4E9_OLDCO</name>
<dbReference type="InterPro" id="IPR055414">
    <property type="entry name" value="LRR_R13L4/SHOC2-like"/>
</dbReference>
<dbReference type="Gene3D" id="3.80.10.10">
    <property type="entry name" value="Ribonuclease Inhibitor"/>
    <property type="match status" value="1"/>
</dbReference>
<feature type="domain" description="Disease resistance R13L4/SHOC-2-like LRR" evidence="5">
    <location>
        <begin position="226"/>
        <end position="484"/>
    </location>
</feature>